<dbReference type="PANTHER" id="PTHR33121">
    <property type="entry name" value="CYCLIC DI-GMP PHOSPHODIESTERASE PDEF"/>
    <property type="match status" value="1"/>
</dbReference>
<evidence type="ECO:0000313" key="3">
    <source>
        <dbReference type="EMBL" id="HIX65564.1"/>
    </source>
</evidence>
<protein>
    <submittedName>
        <fullName evidence="3">EAL domain-containing protein</fullName>
    </submittedName>
</protein>
<comment type="caution">
    <text evidence="3">The sequence shown here is derived from an EMBL/GenBank/DDBJ whole genome shotgun (WGS) entry which is preliminary data.</text>
</comment>
<organism evidence="3 4">
    <name type="scientific">Candidatus Anaerotruncus excrementipullorum</name>
    <dbReference type="NCBI Taxonomy" id="2838465"/>
    <lineage>
        <taxon>Bacteria</taxon>
        <taxon>Bacillati</taxon>
        <taxon>Bacillota</taxon>
        <taxon>Clostridia</taxon>
        <taxon>Eubacteriales</taxon>
        <taxon>Oscillospiraceae</taxon>
        <taxon>Anaerotruncus</taxon>
    </lineage>
</organism>
<dbReference type="CDD" id="cd01948">
    <property type="entry name" value="EAL"/>
    <property type="match status" value="1"/>
</dbReference>
<dbReference type="PROSITE" id="PS50883">
    <property type="entry name" value="EAL"/>
    <property type="match status" value="1"/>
</dbReference>
<gene>
    <name evidence="3" type="ORF">H9736_04875</name>
</gene>
<evidence type="ECO:0000259" key="2">
    <source>
        <dbReference type="PROSITE" id="PS50883"/>
    </source>
</evidence>
<sequence>MITIQELFAIIKKYFWAAVAAAFLGAVACGLVVLCIRDYTCTLNFRYNYAGAEDNLAPDGASPLDPYALQNPAVIHSALEIAGFSEDEQVNVEDIRNDIAISKIYTTLDQEVAESAAVLGESYVPKTSEYQLTYTYPALQGQNYGKQICNGLVRAYDDYFIEAYYDKKIIPDFMQNVPSANVDYLDLANVIQKNFDEVISTLNDYAAAYPDYRSHRTGYTFSELAELYQNAENDLYTQLEGNIRAGNLTADPEVVIKNYTTTVRDLQMSGETYSAIAESYREQISTFYDSYKATGLYGQAAGTQVTQNASNNRDQSVLRDYEDDFETLINTYDNIVLSYTQQATAASDASLDRAYYEGIIQSLQADQVPAATKERLNEKNGALLQTMASVTGRYCAWANDTIDELFDQLVAGDIQYLISANVTSSISLSFAALFAAVLVGALTMMGGMIYEVLKKAAPAAGPAPAGAAAQPASLDREHQIAQKQYHQGFKEFYIVYQRMLPRQDSRELRYEAFVRWSSAELGNVPANRILEYYGDLNLIMELNDWIVGTVCQDIRSFEEALGAAPVIHINCMFSEVADFGMAEILRKNSRQWGIDPANLCVEMDGREIMSCVDEILLMEKMGYQVCVDHFEDKRRADEILGVFRPDYVKVSGNIFRGLAAGEDAGVEAAYQARQELLRYLKGTIRECHETGIGFCVSGIETSDQDSLARTLFVDWRQGYFYDYPTTAEELINRAREGEKP</sequence>
<dbReference type="InterPro" id="IPR035919">
    <property type="entry name" value="EAL_sf"/>
</dbReference>
<name>A0A9D2B7Y5_9FIRM</name>
<dbReference type="Proteomes" id="UP000886800">
    <property type="component" value="Unassembled WGS sequence"/>
</dbReference>
<accession>A0A9D2B7Y5</accession>
<dbReference type="Pfam" id="PF00563">
    <property type="entry name" value="EAL"/>
    <property type="match status" value="1"/>
</dbReference>
<keyword evidence="1" id="KW-1133">Transmembrane helix</keyword>
<dbReference type="EMBL" id="DXES01000109">
    <property type="protein sequence ID" value="HIX65564.1"/>
    <property type="molecule type" value="Genomic_DNA"/>
</dbReference>
<dbReference type="AlphaFoldDB" id="A0A9D2B7Y5"/>
<reference evidence="3" key="1">
    <citation type="journal article" date="2021" name="PeerJ">
        <title>Extensive microbial diversity within the chicken gut microbiome revealed by metagenomics and culture.</title>
        <authorList>
            <person name="Gilroy R."/>
            <person name="Ravi A."/>
            <person name="Getino M."/>
            <person name="Pursley I."/>
            <person name="Horton D.L."/>
            <person name="Alikhan N.F."/>
            <person name="Baker D."/>
            <person name="Gharbi K."/>
            <person name="Hall N."/>
            <person name="Watson M."/>
            <person name="Adriaenssens E.M."/>
            <person name="Foster-Nyarko E."/>
            <person name="Jarju S."/>
            <person name="Secka A."/>
            <person name="Antonio M."/>
            <person name="Oren A."/>
            <person name="Chaudhuri R.R."/>
            <person name="La Ragione R."/>
            <person name="Hildebrand F."/>
            <person name="Pallen M.J."/>
        </authorList>
    </citation>
    <scope>NUCLEOTIDE SEQUENCE</scope>
    <source>
        <strain evidence="3">CHK188-5543</strain>
    </source>
</reference>
<proteinExistence type="predicted"/>
<keyword evidence="1" id="KW-0472">Membrane</keyword>
<dbReference type="SUPFAM" id="SSF141868">
    <property type="entry name" value="EAL domain-like"/>
    <property type="match status" value="1"/>
</dbReference>
<dbReference type="Gene3D" id="3.20.20.450">
    <property type="entry name" value="EAL domain"/>
    <property type="match status" value="1"/>
</dbReference>
<feature type="transmembrane region" description="Helical" evidence="1">
    <location>
        <begin position="428"/>
        <end position="450"/>
    </location>
</feature>
<dbReference type="PANTHER" id="PTHR33121:SF70">
    <property type="entry name" value="SIGNALING PROTEIN YKOW"/>
    <property type="match status" value="1"/>
</dbReference>
<reference evidence="3" key="2">
    <citation type="submission" date="2021-04" db="EMBL/GenBank/DDBJ databases">
        <authorList>
            <person name="Gilroy R."/>
        </authorList>
    </citation>
    <scope>NUCLEOTIDE SEQUENCE</scope>
    <source>
        <strain evidence="3">CHK188-5543</strain>
    </source>
</reference>
<dbReference type="InterPro" id="IPR001633">
    <property type="entry name" value="EAL_dom"/>
</dbReference>
<evidence type="ECO:0000313" key="4">
    <source>
        <dbReference type="Proteomes" id="UP000886800"/>
    </source>
</evidence>
<feature type="transmembrane region" description="Helical" evidence="1">
    <location>
        <begin position="14"/>
        <end position="34"/>
    </location>
</feature>
<dbReference type="GO" id="GO:0071111">
    <property type="term" value="F:cyclic-guanylate-specific phosphodiesterase activity"/>
    <property type="evidence" value="ECO:0007669"/>
    <property type="project" value="InterPro"/>
</dbReference>
<evidence type="ECO:0000256" key="1">
    <source>
        <dbReference type="SAM" id="Phobius"/>
    </source>
</evidence>
<keyword evidence="1" id="KW-0812">Transmembrane</keyword>
<feature type="domain" description="EAL" evidence="2">
    <location>
        <begin position="471"/>
        <end position="738"/>
    </location>
</feature>
<dbReference type="InterPro" id="IPR050706">
    <property type="entry name" value="Cyclic-di-GMP_PDE-like"/>
</dbReference>
<dbReference type="SMART" id="SM00052">
    <property type="entry name" value="EAL"/>
    <property type="match status" value="1"/>
</dbReference>